<dbReference type="Proteomes" id="UP000243904">
    <property type="component" value="Chromosome I"/>
</dbReference>
<dbReference type="AlphaFoldDB" id="A0A1H1WNU8"/>
<dbReference type="Pfam" id="PF00732">
    <property type="entry name" value="GMC_oxred_N"/>
    <property type="match status" value="1"/>
</dbReference>
<dbReference type="InterPro" id="IPR012132">
    <property type="entry name" value="GMC_OxRdtase"/>
</dbReference>
<dbReference type="SUPFAM" id="SSF54373">
    <property type="entry name" value="FAD-linked reductases, C-terminal domain"/>
    <property type="match status" value="1"/>
</dbReference>
<keyword evidence="3 6" id="KW-0285">Flavoprotein</keyword>
<organism evidence="9 10">
    <name type="scientific">Bradyrhizobium canariense</name>
    <dbReference type="NCBI Taxonomy" id="255045"/>
    <lineage>
        <taxon>Bacteria</taxon>
        <taxon>Pseudomonadati</taxon>
        <taxon>Pseudomonadota</taxon>
        <taxon>Alphaproteobacteria</taxon>
        <taxon>Hyphomicrobiales</taxon>
        <taxon>Nitrobacteraceae</taxon>
        <taxon>Bradyrhizobium</taxon>
    </lineage>
</organism>
<feature type="domain" description="Glucose-methanol-choline oxidoreductase N-terminal" evidence="8">
    <location>
        <begin position="270"/>
        <end position="284"/>
    </location>
</feature>
<dbReference type="InterPro" id="IPR000172">
    <property type="entry name" value="GMC_OxRdtase_N"/>
</dbReference>
<dbReference type="InterPro" id="IPR036188">
    <property type="entry name" value="FAD/NAD-bd_sf"/>
</dbReference>
<evidence type="ECO:0000256" key="2">
    <source>
        <dbReference type="ARBA" id="ARBA00010790"/>
    </source>
</evidence>
<dbReference type="PROSITE" id="PS00623">
    <property type="entry name" value="GMC_OXRED_1"/>
    <property type="match status" value="1"/>
</dbReference>
<dbReference type="Pfam" id="PF05199">
    <property type="entry name" value="GMC_oxred_C"/>
    <property type="match status" value="1"/>
</dbReference>
<keyword evidence="10" id="KW-1185">Reference proteome</keyword>
<dbReference type="RefSeq" id="WP_146688462.1">
    <property type="nucleotide sequence ID" value="NZ_LT629750.1"/>
</dbReference>
<comment type="cofactor">
    <cofactor evidence="1 5">
        <name>FAD</name>
        <dbReference type="ChEBI" id="CHEBI:57692"/>
    </cofactor>
</comment>
<comment type="similarity">
    <text evidence="2 6">Belongs to the GMC oxidoreductase family.</text>
</comment>
<dbReference type="PANTHER" id="PTHR11552">
    <property type="entry name" value="GLUCOSE-METHANOL-CHOLINE GMC OXIDOREDUCTASE"/>
    <property type="match status" value="1"/>
</dbReference>
<dbReference type="InterPro" id="IPR007867">
    <property type="entry name" value="GMC_OxRtase_C"/>
</dbReference>
<dbReference type="PROSITE" id="PS00624">
    <property type="entry name" value="GMC_OXRED_2"/>
    <property type="match status" value="1"/>
</dbReference>
<gene>
    <name evidence="9" type="ORF">SAMN05444158_3948</name>
</gene>
<evidence type="ECO:0000256" key="6">
    <source>
        <dbReference type="RuleBase" id="RU003968"/>
    </source>
</evidence>
<feature type="binding site" evidence="5">
    <location>
        <begin position="103"/>
        <end position="106"/>
    </location>
    <ligand>
        <name>FAD</name>
        <dbReference type="ChEBI" id="CHEBI:57692"/>
    </ligand>
</feature>
<dbReference type="EMBL" id="LT629750">
    <property type="protein sequence ID" value="SDS98947.1"/>
    <property type="molecule type" value="Genomic_DNA"/>
</dbReference>
<keyword evidence="4 5" id="KW-0274">FAD</keyword>
<name>A0A1H1WNU8_9BRAD</name>
<sequence>MKISTHTGDASAIRSTYDIIVCGAGSSGSVVAGRLAENSAVNVLLLEAGGDDDAPTVMDAAKWMQNIGSERDWCFSAEPNARLNSRAVHFAMGKGLGGGSSMNGMVWSRGHRNDWDFFASEAGDPSWNYESVLKIYRRLEDWQGAPDPGRRGVGGPMFVQPLPDPHPIVSAFKGAARSCGIPSYEDQNGEMMEGPGGCALLNLTVRDGKRVSIFRAYAGAVAAKPNLTVITGADVLRLSFKNKRATGVEFLFDDRVYSVSADRQIVVSLGAINTPKLLMQSGIGDQAELTRHGIKAIQHLPGVGENLQDHFNVAGCVWQSEEPLPFGANGGGATAFWKSSPEIDMPDLQLIQAVFAYVNEEVRNVELPSNAWSILPGVVRPASRGRISLKGPNPGDGLAIDAGFLNEPADMKAALKCLALSRELGNAPAMKCFSGPEILPGRLDPRELQNFVRNAIMPQWHQCGTTKMGRDPSSVVDHRLHVYGVDGLMIADASVFPRIPTGNTMAPCVIVGERASEILKAEQGI</sequence>
<evidence type="ECO:0000256" key="5">
    <source>
        <dbReference type="PIRSR" id="PIRSR000137-2"/>
    </source>
</evidence>
<feature type="domain" description="Glucose-methanol-choline oxidoreductase N-terminal" evidence="7">
    <location>
        <begin position="93"/>
        <end position="116"/>
    </location>
</feature>
<proteinExistence type="inferred from homology"/>
<feature type="binding site" evidence="5">
    <location>
        <begin position="460"/>
        <end position="461"/>
    </location>
    <ligand>
        <name>FAD</name>
        <dbReference type="ChEBI" id="CHEBI:57692"/>
    </ligand>
</feature>
<evidence type="ECO:0000256" key="1">
    <source>
        <dbReference type="ARBA" id="ARBA00001974"/>
    </source>
</evidence>
<dbReference type="GO" id="GO:0050660">
    <property type="term" value="F:flavin adenine dinucleotide binding"/>
    <property type="evidence" value="ECO:0007669"/>
    <property type="project" value="InterPro"/>
</dbReference>
<dbReference type="Gene3D" id="3.30.560.10">
    <property type="entry name" value="Glucose Oxidase, domain 3"/>
    <property type="match status" value="1"/>
</dbReference>
<evidence type="ECO:0000256" key="4">
    <source>
        <dbReference type="ARBA" id="ARBA00022827"/>
    </source>
</evidence>
<evidence type="ECO:0000259" key="7">
    <source>
        <dbReference type="PROSITE" id="PS00623"/>
    </source>
</evidence>
<evidence type="ECO:0000256" key="3">
    <source>
        <dbReference type="ARBA" id="ARBA00022630"/>
    </source>
</evidence>
<protein>
    <submittedName>
        <fullName evidence="9">Choline dehydrogenase</fullName>
    </submittedName>
</protein>
<evidence type="ECO:0000313" key="9">
    <source>
        <dbReference type="EMBL" id="SDS98947.1"/>
    </source>
</evidence>
<dbReference type="GO" id="GO:0016614">
    <property type="term" value="F:oxidoreductase activity, acting on CH-OH group of donors"/>
    <property type="evidence" value="ECO:0007669"/>
    <property type="project" value="InterPro"/>
</dbReference>
<reference evidence="10" key="1">
    <citation type="submission" date="2016-10" db="EMBL/GenBank/DDBJ databases">
        <authorList>
            <person name="Varghese N."/>
            <person name="Submissions S."/>
        </authorList>
    </citation>
    <scope>NUCLEOTIDE SEQUENCE [LARGE SCALE GENOMIC DNA]</scope>
    <source>
        <strain evidence="10">GAS369</strain>
    </source>
</reference>
<dbReference type="SUPFAM" id="SSF51905">
    <property type="entry name" value="FAD/NAD(P)-binding domain"/>
    <property type="match status" value="1"/>
</dbReference>
<accession>A0A1H1WNU8</accession>
<evidence type="ECO:0000259" key="8">
    <source>
        <dbReference type="PROSITE" id="PS00624"/>
    </source>
</evidence>
<dbReference type="Gene3D" id="3.50.50.60">
    <property type="entry name" value="FAD/NAD(P)-binding domain"/>
    <property type="match status" value="1"/>
</dbReference>
<dbReference type="PANTHER" id="PTHR11552:SF147">
    <property type="entry name" value="CHOLINE DEHYDROGENASE, MITOCHONDRIAL"/>
    <property type="match status" value="1"/>
</dbReference>
<dbReference type="PIRSF" id="PIRSF000137">
    <property type="entry name" value="Alcohol_oxidase"/>
    <property type="match status" value="1"/>
</dbReference>
<evidence type="ECO:0000313" key="10">
    <source>
        <dbReference type="Proteomes" id="UP000243904"/>
    </source>
</evidence>
<feature type="binding site" evidence="5">
    <location>
        <position position="235"/>
    </location>
    <ligand>
        <name>FAD</name>
        <dbReference type="ChEBI" id="CHEBI:57692"/>
    </ligand>
</feature>